<evidence type="ECO:0000259" key="3">
    <source>
        <dbReference type="PROSITE" id="PS50106"/>
    </source>
</evidence>
<keyword evidence="1" id="KW-0378">Hydrolase</keyword>
<dbReference type="AlphaFoldDB" id="A0A2A9DM72"/>
<dbReference type="EMBL" id="PDJF01000001">
    <property type="protein sequence ID" value="PFG27062.1"/>
    <property type="molecule type" value="Genomic_DNA"/>
</dbReference>
<dbReference type="GO" id="GO:0004176">
    <property type="term" value="F:ATP-dependent peptidase activity"/>
    <property type="evidence" value="ECO:0007669"/>
    <property type="project" value="UniProtKB-UniRule"/>
</dbReference>
<dbReference type="Pfam" id="PF13180">
    <property type="entry name" value="PDZ_2"/>
    <property type="match status" value="1"/>
</dbReference>
<dbReference type="Pfam" id="PF05362">
    <property type="entry name" value="Lon_C"/>
    <property type="match status" value="1"/>
</dbReference>
<keyword evidence="1" id="KW-0720">Serine protease</keyword>
<dbReference type="Gene3D" id="3.30.230.10">
    <property type="match status" value="1"/>
</dbReference>
<name>A0A2A9DM72_9CORY</name>
<dbReference type="InterPro" id="IPR008269">
    <property type="entry name" value="Lon_proteolytic"/>
</dbReference>
<keyword evidence="6" id="KW-1185">Reference proteome</keyword>
<feature type="domain" description="Lon proteolytic" evidence="4">
    <location>
        <begin position="258"/>
        <end position="356"/>
    </location>
</feature>
<organism evidence="5 6">
    <name type="scientific">Corynebacterium renale</name>
    <dbReference type="NCBI Taxonomy" id="1724"/>
    <lineage>
        <taxon>Bacteria</taxon>
        <taxon>Bacillati</taxon>
        <taxon>Actinomycetota</taxon>
        <taxon>Actinomycetes</taxon>
        <taxon>Mycobacteriales</taxon>
        <taxon>Corynebacteriaceae</taxon>
        <taxon>Corynebacterium</taxon>
    </lineage>
</organism>
<feature type="active site" evidence="1">
    <location>
        <position position="309"/>
    </location>
</feature>
<evidence type="ECO:0000259" key="4">
    <source>
        <dbReference type="PROSITE" id="PS51786"/>
    </source>
</evidence>
<dbReference type="PANTHER" id="PTHR10046">
    <property type="entry name" value="ATP DEPENDENT LON PROTEASE FAMILY MEMBER"/>
    <property type="match status" value="1"/>
</dbReference>
<dbReference type="InterPro" id="IPR027065">
    <property type="entry name" value="Lon_Prtase"/>
</dbReference>
<dbReference type="GO" id="GO:0006508">
    <property type="term" value="P:proteolysis"/>
    <property type="evidence" value="ECO:0007669"/>
    <property type="project" value="UniProtKB-KW"/>
</dbReference>
<comment type="catalytic activity">
    <reaction evidence="1">
        <text>Hydrolysis of proteins in presence of ATP.</text>
        <dbReference type="EC" id="3.4.21.53"/>
    </reaction>
</comment>
<accession>A0A2A9DM72</accession>
<comment type="caution">
    <text evidence="5">The sequence shown here is derived from an EMBL/GenBank/DDBJ whole genome shotgun (WGS) entry which is preliminary data.</text>
</comment>
<dbReference type="InterPro" id="IPR036034">
    <property type="entry name" value="PDZ_sf"/>
</dbReference>
<dbReference type="PROSITE" id="PS50106">
    <property type="entry name" value="PDZ"/>
    <property type="match status" value="1"/>
</dbReference>
<dbReference type="InterPro" id="IPR014721">
    <property type="entry name" value="Ribsml_uS5_D2-typ_fold_subgr"/>
</dbReference>
<protein>
    <recommendedName>
        <fullName evidence="1">endopeptidase La</fullName>
        <ecNumber evidence="1">3.4.21.53</ecNumber>
    </recommendedName>
</protein>
<keyword evidence="2" id="KW-0472">Membrane</keyword>
<dbReference type="SUPFAM" id="SSF50156">
    <property type="entry name" value="PDZ domain-like"/>
    <property type="match status" value="1"/>
</dbReference>
<evidence type="ECO:0000313" key="5">
    <source>
        <dbReference type="EMBL" id="PFG27062.1"/>
    </source>
</evidence>
<comment type="similarity">
    <text evidence="1">Belongs to the peptidase S16 family.</text>
</comment>
<dbReference type="GO" id="GO:0005524">
    <property type="term" value="F:ATP binding"/>
    <property type="evidence" value="ECO:0007669"/>
    <property type="project" value="InterPro"/>
</dbReference>
<dbReference type="EC" id="3.4.21.53" evidence="1"/>
<keyword evidence="2" id="KW-1133">Transmembrane helix</keyword>
<dbReference type="InterPro" id="IPR020568">
    <property type="entry name" value="Ribosomal_Su5_D2-typ_SF"/>
</dbReference>
<keyword evidence="2" id="KW-0812">Transmembrane</keyword>
<evidence type="ECO:0000313" key="6">
    <source>
        <dbReference type="Proteomes" id="UP000221653"/>
    </source>
</evidence>
<keyword evidence="1" id="KW-0645">Protease</keyword>
<dbReference type="Proteomes" id="UP000221653">
    <property type="component" value="Unassembled WGS sequence"/>
</dbReference>
<dbReference type="GO" id="GO:0030163">
    <property type="term" value="P:protein catabolic process"/>
    <property type="evidence" value="ECO:0007669"/>
    <property type="project" value="InterPro"/>
</dbReference>
<dbReference type="GO" id="GO:0004252">
    <property type="term" value="F:serine-type endopeptidase activity"/>
    <property type="evidence" value="ECO:0007669"/>
    <property type="project" value="UniProtKB-UniRule"/>
</dbReference>
<sequence>MASISMAVRWQVGCPFVKRRVSTVLLGAIPVIALAGLVSWNHIPGTDISLAVPYAAQGPGPVIDTLGEVDGKQVIAISGAPTDDNPAGELNMTTVAVRTNMSLLQALTLWATTDDQFVPIDELFPPGASEEEISRSNQIAFNTSEANATVAALRHLKKPMQVEVAGVLEGSAAEGMLKEGDVLRAVDGTAVDTPADVRDLVTARAPGETVRFTVLRDGAEHEIPVTLKASERDPKQGQVGVLMSSRSADGIDVTYNLSDVGGPSAGMMFSLAIIDKLTPGNLTSGAVVAGTGTISEDGTVGPIGGIAHKVRAAADEGAQLFLAPKDNCKEALSADADIPLAKVATLDDALSAMDAHAAGKPYPTCSE</sequence>
<dbReference type="InterPro" id="IPR001478">
    <property type="entry name" value="PDZ"/>
</dbReference>
<dbReference type="SUPFAM" id="SSF54211">
    <property type="entry name" value="Ribosomal protein S5 domain 2-like"/>
    <property type="match status" value="1"/>
</dbReference>
<gene>
    <name evidence="5" type="ORF">ATK06_0110</name>
</gene>
<dbReference type="STRING" id="1724.GCA_001044175_00211"/>
<proteinExistence type="inferred from homology"/>
<evidence type="ECO:0000256" key="1">
    <source>
        <dbReference type="PROSITE-ProRule" id="PRU01122"/>
    </source>
</evidence>
<feature type="transmembrane region" description="Helical" evidence="2">
    <location>
        <begin position="21"/>
        <end position="40"/>
    </location>
</feature>
<evidence type="ECO:0000256" key="2">
    <source>
        <dbReference type="SAM" id="Phobius"/>
    </source>
</evidence>
<feature type="domain" description="PDZ" evidence="3">
    <location>
        <begin position="162"/>
        <end position="218"/>
    </location>
</feature>
<dbReference type="PROSITE" id="PS51786">
    <property type="entry name" value="LON_PROTEOLYTIC"/>
    <property type="match status" value="1"/>
</dbReference>
<dbReference type="SMART" id="SM00228">
    <property type="entry name" value="PDZ"/>
    <property type="match status" value="1"/>
</dbReference>
<reference evidence="5 6" key="1">
    <citation type="submission" date="2017-10" db="EMBL/GenBank/DDBJ databases">
        <title>Sequencing the genomes of 1000 actinobacteria strains.</title>
        <authorList>
            <person name="Klenk H.-P."/>
        </authorList>
    </citation>
    <scope>NUCLEOTIDE SEQUENCE [LARGE SCALE GENOMIC DNA]</scope>
    <source>
        <strain evidence="5 6">DSM 20688</strain>
    </source>
</reference>
<feature type="active site" evidence="1">
    <location>
        <position position="264"/>
    </location>
</feature>
<dbReference type="Gene3D" id="2.30.42.10">
    <property type="match status" value="1"/>
</dbReference>